<feature type="domain" description="Major facilitator superfamily (MFS) profile" evidence="9">
    <location>
        <begin position="15"/>
        <end position="470"/>
    </location>
</feature>
<dbReference type="PROSITE" id="PS50850">
    <property type="entry name" value="MFS"/>
    <property type="match status" value="1"/>
</dbReference>
<dbReference type="GO" id="GO:0005886">
    <property type="term" value="C:plasma membrane"/>
    <property type="evidence" value="ECO:0007669"/>
    <property type="project" value="UniProtKB-SubCell"/>
</dbReference>
<keyword evidence="3" id="KW-1003">Cell membrane</keyword>
<keyword evidence="2" id="KW-0813">Transport</keyword>
<feature type="transmembrane region" description="Helical" evidence="8">
    <location>
        <begin position="336"/>
        <end position="353"/>
    </location>
</feature>
<feature type="transmembrane region" description="Helical" evidence="8">
    <location>
        <begin position="81"/>
        <end position="100"/>
    </location>
</feature>
<dbReference type="CDD" id="cd17321">
    <property type="entry name" value="MFS_MMR_MDR_like"/>
    <property type="match status" value="1"/>
</dbReference>
<accession>A0A894JN81</accession>
<dbReference type="PRINTS" id="PR01036">
    <property type="entry name" value="TCRTETB"/>
</dbReference>
<dbReference type="PANTHER" id="PTHR42718">
    <property type="entry name" value="MAJOR FACILITATOR SUPERFAMILY MULTIDRUG TRANSPORTER MFSC"/>
    <property type="match status" value="1"/>
</dbReference>
<dbReference type="PANTHER" id="PTHR42718:SF46">
    <property type="entry name" value="BLR6921 PROTEIN"/>
    <property type="match status" value="1"/>
</dbReference>
<dbReference type="AlphaFoldDB" id="A0A894JN81"/>
<keyword evidence="4 8" id="KW-0812">Transmembrane</keyword>
<sequence>MVDAAPQPARSRWLAFGVLCSVQLMVIIDTSIVNVALKSIQEDLGFSQADLAWVVNAYTISFGGLLLLSGRLGDVFGRKRVFMTGLIVFTVASMLCGVANSQEMLIAARFLQGGGAAMAAAVVMGIVITIFREDRERGQAIAAFSFVAAAGGSIGVLAGGILTEGISWHWVFFINAPIGALAVALAVPLIISDRGLGVKAGADLLGAFLVTAGLMLGVYTIVKVGEYGWGSSHTLGLGALSVALLAGFVIRQKRAANPLVPLSLFRSRIVSGANLVQVTMTIGLFGFNFLGALYLQRVLGYTPVGASFAFLPIAVVLAVVSLGLSARLNVRFGPRNVLLAGLALIAAALLLAARAPVNAEYLVDVLPMAVFLGAGAGLAMPAVMTLAMSTATPQTAGVASGLASTSGMAGGTIGLAVLATVADVRARNLVGEGTDPIGALNDGFHLAFATSAVVLVIGIVLALVMLRSAPAPQGPPGPPPGETADAHGADGTPSQTAEATSGGRREVSHGD</sequence>
<organism evidence="10">
    <name type="scientific">Verrucosispora sp</name>
    <dbReference type="NCBI Taxonomy" id="1871626"/>
    <lineage>
        <taxon>Bacteria</taxon>
        <taxon>Bacillati</taxon>
        <taxon>Actinomycetota</taxon>
        <taxon>Actinomycetes</taxon>
        <taxon>Micromonosporales</taxon>
        <taxon>Micromonosporaceae</taxon>
        <taxon>Micromonospora</taxon>
    </lineage>
</organism>
<keyword evidence="6 8" id="KW-0472">Membrane</keyword>
<evidence type="ECO:0000256" key="5">
    <source>
        <dbReference type="ARBA" id="ARBA00022989"/>
    </source>
</evidence>
<feature type="compositionally biased region" description="Pro residues" evidence="7">
    <location>
        <begin position="472"/>
        <end position="481"/>
    </location>
</feature>
<feature type="transmembrane region" description="Helical" evidence="8">
    <location>
        <begin position="234"/>
        <end position="251"/>
    </location>
</feature>
<feature type="transmembrane region" description="Helical" evidence="8">
    <location>
        <begin position="444"/>
        <end position="466"/>
    </location>
</feature>
<dbReference type="GO" id="GO:0022857">
    <property type="term" value="F:transmembrane transporter activity"/>
    <property type="evidence" value="ECO:0007669"/>
    <property type="project" value="InterPro"/>
</dbReference>
<feature type="transmembrane region" description="Helical" evidence="8">
    <location>
        <begin position="106"/>
        <end position="128"/>
    </location>
</feature>
<dbReference type="InterPro" id="IPR036259">
    <property type="entry name" value="MFS_trans_sf"/>
</dbReference>
<feature type="transmembrane region" description="Helical" evidence="8">
    <location>
        <begin position="365"/>
        <end position="387"/>
    </location>
</feature>
<feature type="transmembrane region" description="Helical" evidence="8">
    <location>
        <begin position="399"/>
        <end position="424"/>
    </location>
</feature>
<evidence type="ECO:0000256" key="1">
    <source>
        <dbReference type="ARBA" id="ARBA00004651"/>
    </source>
</evidence>
<dbReference type="SUPFAM" id="SSF103473">
    <property type="entry name" value="MFS general substrate transporter"/>
    <property type="match status" value="1"/>
</dbReference>
<proteinExistence type="predicted"/>
<evidence type="ECO:0000313" key="10">
    <source>
        <dbReference type="EMBL" id="QRV62356.1"/>
    </source>
</evidence>
<evidence type="ECO:0000256" key="7">
    <source>
        <dbReference type="SAM" id="MobiDB-lite"/>
    </source>
</evidence>
<dbReference type="Gene3D" id="1.20.1720.10">
    <property type="entry name" value="Multidrug resistance protein D"/>
    <property type="match status" value="1"/>
</dbReference>
<evidence type="ECO:0000256" key="4">
    <source>
        <dbReference type="ARBA" id="ARBA00022692"/>
    </source>
</evidence>
<feature type="transmembrane region" description="Helical" evidence="8">
    <location>
        <begin position="12"/>
        <end position="36"/>
    </location>
</feature>
<evidence type="ECO:0000256" key="2">
    <source>
        <dbReference type="ARBA" id="ARBA00022448"/>
    </source>
</evidence>
<dbReference type="EMBL" id="MT227162">
    <property type="protein sequence ID" value="QRV62356.1"/>
    <property type="molecule type" value="Genomic_DNA"/>
</dbReference>
<dbReference type="InterPro" id="IPR020846">
    <property type="entry name" value="MFS_dom"/>
</dbReference>
<evidence type="ECO:0000259" key="9">
    <source>
        <dbReference type="PROSITE" id="PS50850"/>
    </source>
</evidence>
<dbReference type="Gene3D" id="1.20.1250.20">
    <property type="entry name" value="MFS general substrate transporter like domains"/>
    <property type="match status" value="1"/>
</dbReference>
<feature type="transmembrane region" description="Helical" evidence="8">
    <location>
        <begin position="301"/>
        <end position="324"/>
    </location>
</feature>
<protein>
    <submittedName>
        <fullName evidence="10">Drug resistance transporter</fullName>
    </submittedName>
</protein>
<feature type="transmembrane region" description="Helical" evidence="8">
    <location>
        <begin position="168"/>
        <end position="192"/>
    </location>
</feature>
<comment type="subcellular location">
    <subcellularLocation>
        <location evidence="1">Cell membrane</location>
        <topology evidence="1">Multi-pass membrane protein</topology>
    </subcellularLocation>
</comment>
<feature type="transmembrane region" description="Helical" evidence="8">
    <location>
        <begin position="272"/>
        <end position="295"/>
    </location>
</feature>
<feature type="region of interest" description="Disordered" evidence="7">
    <location>
        <begin position="471"/>
        <end position="511"/>
    </location>
</feature>
<dbReference type="Pfam" id="PF07690">
    <property type="entry name" value="MFS_1"/>
    <property type="match status" value="1"/>
</dbReference>
<evidence type="ECO:0000256" key="3">
    <source>
        <dbReference type="ARBA" id="ARBA00022475"/>
    </source>
</evidence>
<keyword evidence="5 8" id="KW-1133">Transmembrane helix</keyword>
<evidence type="ECO:0000256" key="6">
    <source>
        <dbReference type="ARBA" id="ARBA00023136"/>
    </source>
</evidence>
<feature type="transmembrane region" description="Helical" evidence="8">
    <location>
        <begin position="140"/>
        <end position="162"/>
    </location>
</feature>
<evidence type="ECO:0000256" key="8">
    <source>
        <dbReference type="SAM" id="Phobius"/>
    </source>
</evidence>
<dbReference type="InterPro" id="IPR011701">
    <property type="entry name" value="MFS"/>
</dbReference>
<gene>
    <name evidence="10" type="primary">vas6</name>
</gene>
<feature type="transmembrane region" description="Helical" evidence="8">
    <location>
        <begin position="204"/>
        <end position="222"/>
    </location>
</feature>
<feature type="transmembrane region" description="Helical" evidence="8">
    <location>
        <begin position="51"/>
        <end position="69"/>
    </location>
</feature>
<name>A0A894JN81_9ACTN</name>
<reference evidence="10" key="1">
    <citation type="submission" date="2020-03" db="EMBL/GenBank/DDBJ databases">
        <title>Three new polyketides from vasR2 gene over-expressed mutant strain of Verrucosispora sp. NS0172.</title>
        <authorList>
            <person name="Dai L."/>
            <person name="Li W."/>
            <person name="Wang H."/>
            <person name="Lu C."/>
        </authorList>
    </citation>
    <scope>NUCLEOTIDE SEQUENCE</scope>
    <source>
        <strain evidence="10">NS0172</strain>
    </source>
</reference>